<dbReference type="AlphaFoldDB" id="A0A371GY52"/>
<gene>
    <name evidence="1" type="ORF">CR513_22001</name>
</gene>
<feature type="non-terminal residue" evidence="1">
    <location>
        <position position="1"/>
    </location>
</feature>
<dbReference type="Proteomes" id="UP000257109">
    <property type="component" value="Unassembled WGS sequence"/>
</dbReference>
<dbReference type="EMBL" id="QJKJ01004117">
    <property type="protein sequence ID" value="RDX95477.1"/>
    <property type="molecule type" value="Genomic_DNA"/>
</dbReference>
<evidence type="ECO:0000313" key="2">
    <source>
        <dbReference type="Proteomes" id="UP000257109"/>
    </source>
</evidence>
<proteinExistence type="predicted"/>
<reference evidence="1" key="1">
    <citation type="submission" date="2018-05" db="EMBL/GenBank/DDBJ databases">
        <title>Draft genome of Mucuna pruriens seed.</title>
        <authorList>
            <person name="Nnadi N.E."/>
            <person name="Vos R."/>
            <person name="Hasami M.H."/>
            <person name="Devisetty U.K."/>
            <person name="Aguiy J.C."/>
        </authorList>
    </citation>
    <scope>NUCLEOTIDE SEQUENCE [LARGE SCALE GENOMIC DNA]</scope>
    <source>
        <strain evidence="1">JCA_2017</strain>
    </source>
</reference>
<keyword evidence="2" id="KW-1185">Reference proteome</keyword>
<name>A0A371GY52_MUCPR</name>
<protein>
    <submittedName>
        <fullName evidence="1">Uncharacterized protein</fullName>
    </submittedName>
</protein>
<comment type="caution">
    <text evidence="1">The sequence shown here is derived from an EMBL/GenBank/DDBJ whole genome shotgun (WGS) entry which is preliminary data.</text>
</comment>
<organism evidence="1 2">
    <name type="scientific">Mucuna pruriens</name>
    <name type="common">Velvet bean</name>
    <name type="synonym">Dolichos pruriens</name>
    <dbReference type="NCBI Taxonomy" id="157652"/>
    <lineage>
        <taxon>Eukaryota</taxon>
        <taxon>Viridiplantae</taxon>
        <taxon>Streptophyta</taxon>
        <taxon>Embryophyta</taxon>
        <taxon>Tracheophyta</taxon>
        <taxon>Spermatophyta</taxon>
        <taxon>Magnoliopsida</taxon>
        <taxon>eudicotyledons</taxon>
        <taxon>Gunneridae</taxon>
        <taxon>Pentapetalae</taxon>
        <taxon>rosids</taxon>
        <taxon>fabids</taxon>
        <taxon>Fabales</taxon>
        <taxon>Fabaceae</taxon>
        <taxon>Papilionoideae</taxon>
        <taxon>50 kb inversion clade</taxon>
        <taxon>NPAAA clade</taxon>
        <taxon>indigoferoid/millettioid clade</taxon>
        <taxon>Phaseoleae</taxon>
        <taxon>Mucuna</taxon>
    </lineage>
</organism>
<accession>A0A371GY52</accession>
<sequence length="89" mass="9762">MELFSDTWDVGITGPVILEGLKNGSTIDLSSQQWSYQSSISNNYKFIGGIEKLESLPQALPVESTTAFFTSSSINIFYHQAIAQIQIGT</sequence>
<evidence type="ECO:0000313" key="1">
    <source>
        <dbReference type="EMBL" id="RDX95477.1"/>
    </source>
</evidence>